<dbReference type="InterPro" id="IPR003661">
    <property type="entry name" value="HisK_dim/P_dom"/>
</dbReference>
<dbReference type="GO" id="GO:0005524">
    <property type="term" value="F:ATP binding"/>
    <property type="evidence" value="ECO:0007669"/>
    <property type="project" value="UniProtKB-KW"/>
</dbReference>
<evidence type="ECO:0000256" key="11">
    <source>
        <dbReference type="ARBA" id="ARBA00023136"/>
    </source>
</evidence>
<evidence type="ECO:0000256" key="3">
    <source>
        <dbReference type="ARBA" id="ARBA00012438"/>
    </source>
</evidence>
<dbReference type="SUPFAM" id="SSF55874">
    <property type="entry name" value="ATPase domain of HSP90 chaperone/DNA topoisomerase II/histidine kinase"/>
    <property type="match status" value="1"/>
</dbReference>
<proteinExistence type="predicted"/>
<feature type="transmembrane region" description="Helical" evidence="12">
    <location>
        <begin position="20"/>
        <end position="39"/>
    </location>
</feature>
<sequence>MNNINKLQLRKILSNHFIKFSLIPILIVEITLLVLYFSINKYISIQNTDFLLNQAQTNTKELLKKESNIVNDKLSEISQLATILQREHELILSNPDRISLPNEDPQFDFADNNVFYKTNKVGSSLYYSSKTQITPVERNKAIFTEAMDVSLKNIVDVNPLAVAAYFNSWDNMNRLYPFIDDVSTQYGEHIQMEDYNFYYLADKNHNPQKKAVWTGAYLDPAGLGWMLSCIVPIYNKNFLEGVTGIDITIDSFVKNILNQEFLYDAKLFIVDKDGMIIAMPEEIETLLGLKELKEHLYTDAILKTIEKPEDYNVTKSNYIYSEKFKNLIKDDTSAETLNIDNKDYLALSQNVEETNWKLMIVIDKNNILKSIQDLENLSNKIGYLAIGFLLLFYIIFFYSLLRKINFFSEKITEPLVDLSNQTTLIIKKDIEFKEVNTNIEEISQLNKNFMHMLNVLNERNKKLNDAKIYAENANKSKNEFLANMSHELKTPLNSINIISSIMIKNKSNNFNEKEVKDLGIINKCGENLTYLVNDMLALSKIDTKDIVLSNKTINIKEMINKIYKKFEEQAKEKNLLSKLILDEKLDLMYSDETKINQIIKSLLNNALKFSHKGTISLTIKDNDDEIKILVEDQGIGIDENKLEYIFDRFTQIDSSISRKYGGVGLGLSMCKEFVLLLNGKISVKSKIDEGSSFEIILPKNKELINANDMDDIHKDVQSEINDETINSRFKTNNDVSIKEEKNKVLVLNNDHLLFFSIIIDLKKKYEVKQVSNLQDLLKFKSESLYEKIIVDISKMEEKDKELLFSDSNDNFFIIYENEKDKEFLKENSKFFQKPITKDLVQNIISFK</sequence>
<evidence type="ECO:0000256" key="12">
    <source>
        <dbReference type="SAM" id="Phobius"/>
    </source>
</evidence>
<evidence type="ECO:0000256" key="6">
    <source>
        <dbReference type="ARBA" id="ARBA00022679"/>
    </source>
</evidence>
<evidence type="ECO:0000313" key="15">
    <source>
        <dbReference type="Proteomes" id="UP000503483"/>
    </source>
</evidence>
<comment type="catalytic activity">
    <reaction evidence="1">
        <text>ATP + protein L-histidine = ADP + protein N-phospho-L-histidine.</text>
        <dbReference type="EC" id="2.7.13.3"/>
    </reaction>
</comment>
<dbReference type="Gene3D" id="3.30.565.10">
    <property type="entry name" value="Histidine kinase-like ATPase, C-terminal domain"/>
    <property type="match status" value="1"/>
</dbReference>
<dbReference type="SMART" id="SM00388">
    <property type="entry name" value="HisKA"/>
    <property type="match status" value="1"/>
</dbReference>
<dbReference type="InterPro" id="IPR050736">
    <property type="entry name" value="Sensor_HK_Regulatory"/>
</dbReference>
<dbReference type="CDD" id="cd16922">
    <property type="entry name" value="HATPase_EvgS-ArcB-TorS-like"/>
    <property type="match status" value="1"/>
</dbReference>
<evidence type="ECO:0000256" key="1">
    <source>
        <dbReference type="ARBA" id="ARBA00000085"/>
    </source>
</evidence>
<evidence type="ECO:0000256" key="2">
    <source>
        <dbReference type="ARBA" id="ARBA00004236"/>
    </source>
</evidence>
<dbReference type="SUPFAM" id="SSF47384">
    <property type="entry name" value="Homodimeric domain of signal transducing histidine kinase"/>
    <property type="match status" value="1"/>
</dbReference>
<feature type="transmembrane region" description="Helical" evidence="12">
    <location>
        <begin position="381"/>
        <end position="401"/>
    </location>
</feature>
<dbReference type="Pfam" id="PF03022">
    <property type="entry name" value="MRJP"/>
    <property type="match status" value="1"/>
</dbReference>
<keyword evidence="5" id="KW-0597">Phosphoprotein</keyword>
<evidence type="ECO:0000256" key="4">
    <source>
        <dbReference type="ARBA" id="ARBA00022475"/>
    </source>
</evidence>
<evidence type="ECO:0000256" key="10">
    <source>
        <dbReference type="ARBA" id="ARBA00023012"/>
    </source>
</evidence>
<dbReference type="EMBL" id="CP042652">
    <property type="protein sequence ID" value="QKE28407.1"/>
    <property type="molecule type" value="Genomic_DNA"/>
</dbReference>
<dbReference type="InterPro" id="IPR005467">
    <property type="entry name" value="His_kinase_dom"/>
</dbReference>
<dbReference type="KEGG" id="paco:AACT_1227"/>
<dbReference type="InterPro" id="IPR036097">
    <property type="entry name" value="HisK_dim/P_sf"/>
</dbReference>
<dbReference type="PANTHER" id="PTHR43711">
    <property type="entry name" value="TWO-COMPONENT HISTIDINE KINASE"/>
    <property type="match status" value="1"/>
</dbReference>
<keyword evidence="7" id="KW-0547">Nucleotide-binding</keyword>
<keyword evidence="9" id="KW-0067">ATP-binding</keyword>
<keyword evidence="10" id="KW-0902">Two-component regulatory system</keyword>
<dbReference type="EC" id="2.7.13.3" evidence="3"/>
<keyword evidence="15" id="KW-1185">Reference proteome</keyword>
<dbReference type="GO" id="GO:0005886">
    <property type="term" value="C:plasma membrane"/>
    <property type="evidence" value="ECO:0007669"/>
    <property type="project" value="UniProtKB-SubCell"/>
</dbReference>
<keyword evidence="8 14" id="KW-0418">Kinase</keyword>
<organism evidence="14 15">
    <name type="scientific">Arcobacter acticola</name>
    <dbReference type="NCBI Taxonomy" id="1849015"/>
    <lineage>
        <taxon>Bacteria</taxon>
        <taxon>Pseudomonadati</taxon>
        <taxon>Campylobacterota</taxon>
        <taxon>Epsilonproteobacteria</taxon>
        <taxon>Campylobacterales</taxon>
        <taxon>Arcobacteraceae</taxon>
        <taxon>Arcobacter</taxon>
    </lineage>
</organism>
<dbReference type="PANTHER" id="PTHR43711:SF31">
    <property type="entry name" value="HISTIDINE KINASE"/>
    <property type="match status" value="1"/>
</dbReference>
<dbReference type="CDD" id="cd00082">
    <property type="entry name" value="HisKA"/>
    <property type="match status" value="1"/>
</dbReference>
<reference evidence="14 15" key="1">
    <citation type="submission" date="2019-08" db="EMBL/GenBank/DDBJ databases">
        <title>Complete genome sequence of Arcobacter acticola.</title>
        <authorList>
            <person name="Miller W."/>
        </authorList>
    </citation>
    <scope>NUCLEOTIDE SEQUENCE [LARGE SCALE GENOMIC DNA]</scope>
    <source>
        <strain evidence="14 15">KCTC 52212</strain>
    </source>
</reference>
<dbReference type="Gene3D" id="3.30.450.20">
    <property type="entry name" value="PAS domain"/>
    <property type="match status" value="1"/>
</dbReference>
<protein>
    <recommendedName>
        <fullName evidence="3">histidine kinase</fullName>
        <ecNumber evidence="3">2.7.13.3</ecNumber>
    </recommendedName>
</protein>
<keyword evidence="11 12" id="KW-0472">Membrane</keyword>
<keyword evidence="6" id="KW-0808">Transferase</keyword>
<dbReference type="PRINTS" id="PR00344">
    <property type="entry name" value="BCTRLSENSOR"/>
</dbReference>
<dbReference type="RefSeq" id="WP_172125983.1">
    <property type="nucleotide sequence ID" value="NZ_CP042652.1"/>
</dbReference>
<evidence type="ECO:0000313" key="14">
    <source>
        <dbReference type="EMBL" id="QKE28407.1"/>
    </source>
</evidence>
<comment type="subcellular location">
    <subcellularLocation>
        <location evidence="2">Cell membrane</location>
    </subcellularLocation>
</comment>
<gene>
    <name evidence="14" type="ORF">AACT_1227</name>
</gene>
<evidence type="ECO:0000256" key="5">
    <source>
        <dbReference type="ARBA" id="ARBA00022553"/>
    </source>
</evidence>
<keyword evidence="12" id="KW-1133">Transmembrane helix</keyword>
<dbReference type="FunFam" id="3.30.565.10:FF:000023">
    <property type="entry name" value="PAS domain-containing sensor histidine kinase"/>
    <property type="match status" value="1"/>
</dbReference>
<keyword evidence="12" id="KW-0812">Transmembrane</keyword>
<evidence type="ECO:0000256" key="7">
    <source>
        <dbReference type="ARBA" id="ARBA00022741"/>
    </source>
</evidence>
<keyword evidence="4" id="KW-1003">Cell membrane</keyword>
<dbReference type="GO" id="GO:0000155">
    <property type="term" value="F:phosphorelay sensor kinase activity"/>
    <property type="evidence" value="ECO:0007669"/>
    <property type="project" value="InterPro"/>
</dbReference>
<dbReference type="SMART" id="SM00387">
    <property type="entry name" value="HATPase_c"/>
    <property type="match status" value="1"/>
</dbReference>
<evidence type="ECO:0000256" key="8">
    <source>
        <dbReference type="ARBA" id="ARBA00022777"/>
    </source>
</evidence>
<evidence type="ECO:0000256" key="9">
    <source>
        <dbReference type="ARBA" id="ARBA00022840"/>
    </source>
</evidence>
<dbReference type="PROSITE" id="PS50109">
    <property type="entry name" value="HIS_KIN"/>
    <property type="match status" value="1"/>
</dbReference>
<dbReference type="Proteomes" id="UP000503483">
    <property type="component" value="Chromosome"/>
</dbReference>
<dbReference type="Gene3D" id="1.10.287.130">
    <property type="match status" value="1"/>
</dbReference>
<dbReference type="Pfam" id="PF02518">
    <property type="entry name" value="HATPase_c"/>
    <property type="match status" value="1"/>
</dbReference>
<dbReference type="AlphaFoldDB" id="A0A6M8EVB1"/>
<dbReference type="Pfam" id="PF00512">
    <property type="entry name" value="HisKA"/>
    <property type="match status" value="1"/>
</dbReference>
<feature type="domain" description="Histidine kinase" evidence="13">
    <location>
        <begin position="483"/>
        <end position="701"/>
    </location>
</feature>
<dbReference type="InterPro" id="IPR036890">
    <property type="entry name" value="HATPase_C_sf"/>
</dbReference>
<dbReference type="InterPro" id="IPR004358">
    <property type="entry name" value="Sig_transdc_His_kin-like_C"/>
</dbReference>
<accession>A0A6M8EVB1</accession>
<dbReference type="InterPro" id="IPR017996">
    <property type="entry name" value="MRJP/yellow-related"/>
</dbReference>
<evidence type="ECO:0000259" key="13">
    <source>
        <dbReference type="PROSITE" id="PS50109"/>
    </source>
</evidence>
<dbReference type="InterPro" id="IPR003594">
    <property type="entry name" value="HATPase_dom"/>
</dbReference>
<name>A0A6M8EVB1_9BACT</name>